<reference evidence="1" key="2">
    <citation type="journal article" date="2015" name="Fish Shellfish Immunol.">
        <title>Early steps in the European eel (Anguilla anguilla)-Vibrio vulnificus interaction in the gills: Role of the RtxA13 toxin.</title>
        <authorList>
            <person name="Callol A."/>
            <person name="Pajuelo D."/>
            <person name="Ebbesson L."/>
            <person name="Teles M."/>
            <person name="MacKenzie S."/>
            <person name="Amaro C."/>
        </authorList>
    </citation>
    <scope>NUCLEOTIDE SEQUENCE</scope>
</reference>
<proteinExistence type="predicted"/>
<organism evidence="1">
    <name type="scientific">Anguilla anguilla</name>
    <name type="common">European freshwater eel</name>
    <name type="synonym">Muraena anguilla</name>
    <dbReference type="NCBI Taxonomy" id="7936"/>
    <lineage>
        <taxon>Eukaryota</taxon>
        <taxon>Metazoa</taxon>
        <taxon>Chordata</taxon>
        <taxon>Craniata</taxon>
        <taxon>Vertebrata</taxon>
        <taxon>Euteleostomi</taxon>
        <taxon>Actinopterygii</taxon>
        <taxon>Neopterygii</taxon>
        <taxon>Teleostei</taxon>
        <taxon>Anguilliformes</taxon>
        <taxon>Anguillidae</taxon>
        <taxon>Anguilla</taxon>
    </lineage>
</organism>
<reference evidence="1" key="1">
    <citation type="submission" date="2014-11" db="EMBL/GenBank/DDBJ databases">
        <authorList>
            <person name="Amaro Gonzalez C."/>
        </authorList>
    </citation>
    <scope>NUCLEOTIDE SEQUENCE</scope>
</reference>
<accession>A0A0E9SBM3</accession>
<name>A0A0E9SBM3_ANGAN</name>
<dbReference type="AlphaFoldDB" id="A0A0E9SBM3"/>
<evidence type="ECO:0000313" key="1">
    <source>
        <dbReference type="EMBL" id="JAH38637.1"/>
    </source>
</evidence>
<dbReference type="EMBL" id="GBXM01069940">
    <property type="protein sequence ID" value="JAH38637.1"/>
    <property type="molecule type" value="Transcribed_RNA"/>
</dbReference>
<sequence>MGLCCGLFTVQVFSEEQYTSLL</sequence>
<protein>
    <submittedName>
        <fullName evidence="1">Uncharacterized protein</fullName>
    </submittedName>
</protein>